<evidence type="ECO:0000313" key="2">
    <source>
        <dbReference type="Proteomes" id="UP000031668"/>
    </source>
</evidence>
<name>A0A0C2MJP9_THEKT</name>
<accession>A0A0C2MJP9</accession>
<reference evidence="1 2" key="1">
    <citation type="journal article" date="2014" name="Genome Biol. Evol.">
        <title>The genome of the myxosporean Thelohanellus kitauei shows adaptations to nutrient acquisition within its fish host.</title>
        <authorList>
            <person name="Yang Y."/>
            <person name="Xiong J."/>
            <person name="Zhou Z."/>
            <person name="Huo F."/>
            <person name="Miao W."/>
            <person name="Ran C."/>
            <person name="Liu Y."/>
            <person name="Zhang J."/>
            <person name="Feng J."/>
            <person name="Wang M."/>
            <person name="Wang M."/>
            <person name="Wang L."/>
            <person name="Yao B."/>
        </authorList>
    </citation>
    <scope>NUCLEOTIDE SEQUENCE [LARGE SCALE GENOMIC DNA]</scope>
    <source>
        <strain evidence="1">Wuqing</strain>
    </source>
</reference>
<evidence type="ECO:0000313" key="1">
    <source>
        <dbReference type="EMBL" id="KII67411.1"/>
    </source>
</evidence>
<dbReference type="AlphaFoldDB" id="A0A0C2MJP9"/>
<organism evidence="1 2">
    <name type="scientific">Thelohanellus kitauei</name>
    <name type="common">Myxosporean</name>
    <dbReference type="NCBI Taxonomy" id="669202"/>
    <lineage>
        <taxon>Eukaryota</taxon>
        <taxon>Metazoa</taxon>
        <taxon>Cnidaria</taxon>
        <taxon>Myxozoa</taxon>
        <taxon>Myxosporea</taxon>
        <taxon>Bivalvulida</taxon>
        <taxon>Platysporina</taxon>
        <taxon>Myxobolidae</taxon>
        <taxon>Thelohanellus</taxon>
    </lineage>
</organism>
<gene>
    <name evidence="1" type="ORF">RF11_00253</name>
</gene>
<protein>
    <submittedName>
        <fullName evidence="1">Uncharacterized protein</fullName>
    </submittedName>
</protein>
<dbReference type="EMBL" id="JWZT01003203">
    <property type="protein sequence ID" value="KII67411.1"/>
    <property type="molecule type" value="Genomic_DNA"/>
</dbReference>
<comment type="caution">
    <text evidence="1">The sequence shown here is derived from an EMBL/GenBank/DDBJ whole genome shotgun (WGS) entry which is preliminary data.</text>
</comment>
<dbReference type="Proteomes" id="UP000031668">
    <property type="component" value="Unassembled WGS sequence"/>
</dbReference>
<proteinExistence type="predicted"/>
<sequence length="197" mass="22932">MLELALSVIILKTINGPCRTLFAVSPMQWNEAKCEKHKPISRFSLATKQADIDIGYVEKERVFQKSLIQEVANRIANIKYILPIFNYGMLDVIEKIISHHHLSCDDYFDVYCNLKSVIDIVSKVIDLFAQLVEKIPITSKELEKMKKDIYGIQTRLFHMIMQFYASDKILKKPIFSHLLQAVLDEYFKERIKIHGLI</sequence>
<keyword evidence="2" id="KW-1185">Reference proteome</keyword>